<feature type="transmembrane region" description="Helical" evidence="12">
    <location>
        <begin position="153"/>
        <end position="174"/>
    </location>
</feature>
<keyword evidence="10 12" id="KW-0482">Metalloprotease</keyword>
<feature type="binding site" evidence="12">
    <location>
        <position position="221"/>
    </location>
    <ligand>
        <name>Zn(2+)</name>
        <dbReference type="ChEBI" id="CHEBI:29105"/>
        <note>catalytic</note>
    </ligand>
</feature>
<gene>
    <name evidence="12 14" type="primary">htpX</name>
    <name evidence="14" type="ORF">IU514_05695</name>
</gene>
<keyword evidence="4 12" id="KW-0645">Protease</keyword>
<keyword evidence="7 12" id="KW-0378">Hydrolase</keyword>
<dbReference type="Pfam" id="PF01435">
    <property type="entry name" value="Peptidase_M48"/>
    <property type="match status" value="1"/>
</dbReference>
<feature type="transmembrane region" description="Helical" evidence="12">
    <location>
        <begin position="194"/>
        <end position="216"/>
    </location>
</feature>
<protein>
    <recommendedName>
        <fullName evidence="12">Protease HtpX</fullName>
        <ecNumber evidence="12">3.4.24.-</ecNumber>
    </recommendedName>
    <alternativeName>
        <fullName evidence="12">Heat shock protein HtpX</fullName>
    </alternativeName>
</protein>
<dbReference type="NCBIfam" id="NF003965">
    <property type="entry name" value="PRK05457.1"/>
    <property type="match status" value="1"/>
</dbReference>
<reference evidence="14 15" key="1">
    <citation type="submission" date="2020-11" db="EMBL/GenBank/DDBJ databases">
        <title>Draft Genome Sequence and Secondary Metabolite Biosynthetic Potential of the Lysobacter niastensis Type strain DSM 18481.</title>
        <authorList>
            <person name="Turrini P."/>
            <person name="Artuso I."/>
            <person name="Tescari M."/>
            <person name="Lugli G.A."/>
            <person name="Frangipani E."/>
            <person name="Ventura M."/>
            <person name="Visca P."/>
        </authorList>
    </citation>
    <scope>NUCLEOTIDE SEQUENCE [LARGE SCALE GENOMIC DNA]</scope>
    <source>
        <strain evidence="14 15">DSM 18481</strain>
    </source>
</reference>
<keyword evidence="5 12" id="KW-0812">Transmembrane</keyword>
<dbReference type="PANTHER" id="PTHR43221">
    <property type="entry name" value="PROTEASE HTPX"/>
    <property type="match status" value="1"/>
</dbReference>
<evidence type="ECO:0000259" key="13">
    <source>
        <dbReference type="Pfam" id="PF01435"/>
    </source>
</evidence>
<dbReference type="GO" id="GO:0006508">
    <property type="term" value="P:proteolysis"/>
    <property type="evidence" value="ECO:0007669"/>
    <property type="project" value="UniProtKB-KW"/>
</dbReference>
<comment type="caution">
    <text evidence="14">The sequence shown here is derived from an EMBL/GenBank/DDBJ whole genome shotgun (WGS) entry which is preliminary data.</text>
</comment>
<sequence>MFKRIALFLATNLAVLALLSIVMALLQRAGINLGNNGSLLVMATVFGFGGSLISLMTSKWIAKRSTGAHVIEQPRNESEQWLVNTVRRQAEAAGIKMPEVAIYDGPEINAFATGPSRNNSLVAVSTGLLRAMNRDEAEAVLGHEVSHVANGDMVTMALIQGVLNTFVIVLARVVGRVIDGYLSGNREGSPGIGYYVIVFVLDMVFGLFASMIAMWFSRHREFRADAGGARLAGRDKMISALERLSQTYGESTLPKTVQAFGISGAVGHGLRRLLMSHPPLEERIQTLRNAPVEQVRGRVVT</sequence>
<keyword evidence="3 12" id="KW-1003">Cell membrane</keyword>
<feature type="binding site" evidence="12">
    <location>
        <position position="143"/>
    </location>
    <ligand>
        <name>Zn(2+)</name>
        <dbReference type="ChEBI" id="CHEBI:29105"/>
        <note>catalytic</note>
    </ligand>
</feature>
<organism evidence="14 15">
    <name type="scientific">Lysobacter niastensis</name>
    <dbReference type="NCBI Taxonomy" id="380629"/>
    <lineage>
        <taxon>Bacteria</taxon>
        <taxon>Pseudomonadati</taxon>
        <taxon>Pseudomonadota</taxon>
        <taxon>Gammaproteobacteria</taxon>
        <taxon>Lysobacterales</taxon>
        <taxon>Lysobacteraceae</taxon>
        <taxon>Lysobacter</taxon>
    </lineage>
</organism>
<dbReference type="GO" id="GO:0008233">
    <property type="term" value="F:peptidase activity"/>
    <property type="evidence" value="ECO:0007669"/>
    <property type="project" value="UniProtKB-KW"/>
</dbReference>
<comment type="subcellular location">
    <subcellularLocation>
        <location evidence="1 12">Cell membrane</location>
        <topology evidence="1 12">Multi-pass membrane protein</topology>
    </subcellularLocation>
</comment>
<keyword evidence="9 12" id="KW-1133">Transmembrane helix</keyword>
<evidence type="ECO:0000313" key="15">
    <source>
        <dbReference type="Proteomes" id="UP001429984"/>
    </source>
</evidence>
<dbReference type="PANTHER" id="PTHR43221:SF1">
    <property type="entry name" value="PROTEASE HTPX"/>
    <property type="match status" value="1"/>
</dbReference>
<evidence type="ECO:0000256" key="6">
    <source>
        <dbReference type="ARBA" id="ARBA00022723"/>
    </source>
</evidence>
<keyword evidence="11 12" id="KW-0472">Membrane</keyword>
<evidence type="ECO:0000256" key="8">
    <source>
        <dbReference type="ARBA" id="ARBA00022833"/>
    </source>
</evidence>
<feature type="active site" evidence="12">
    <location>
        <position position="144"/>
    </location>
</feature>
<dbReference type="EC" id="3.4.24.-" evidence="12"/>
<feature type="domain" description="Peptidase M48" evidence="13">
    <location>
        <begin position="78"/>
        <end position="289"/>
    </location>
</feature>
<evidence type="ECO:0000256" key="11">
    <source>
        <dbReference type="ARBA" id="ARBA00023136"/>
    </source>
</evidence>
<evidence type="ECO:0000256" key="3">
    <source>
        <dbReference type="ARBA" id="ARBA00022475"/>
    </source>
</evidence>
<dbReference type="EMBL" id="JADLZT010000003">
    <property type="protein sequence ID" value="MBF6023524.1"/>
    <property type="molecule type" value="Genomic_DNA"/>
</dbReference>
<keyword evidence="12" id="KW-0346">Stress response</keyword>
<evidence type="ECO:0000256" key="2">
    <source>
        <dbReference type="ARBA" id="ARBA00009779"/>
    </source>
</evidence>
<dbReference type="RefSeq" id="WP_194930132.1">
    <property type="nucleotide sequence ID" value="NZ_JADLZT010000003.1"/>
</dbReference>
<evidence type="ECO:0000256" key="4">
    <source>
        <dbReference type="ARBA" id="ARBA00022670"/>
    </source>
</evidence>
<comment type="similarity">
    <text evidence="2 12">Belongs to the peptidase M48B family.</text>
</comment>
<accession>A0ABS0B793</accession>
<dbReference type="InterPro" id="IPR001915">
    <property type="entry name" value="Peptidase_M48"/>
</dbReference>
<keyword evidence="8 12" id="KW-0862">Zinc</keyword>
<dbReference type="CDD" id="cd07335">
    <property type="entry name" value="M48B_HtpX_like"/>
    <property type="match status" value="1"/>
</dbReference>
<keyword evidence="15" id="KW-1185">Reference proteome</keyword>
<evidence type="ECO:0000313" key="14">
    <source>
        <dbReference type="EMBL" id="MBF6023524.1"/>
    </source>
</evidence>
<evidence type="ECO:0000256" key="10">
    <source>
        <dbReference type="ARBA" id="ARBA00023049"/>
    </source>
</evidence>
<proteinExistence type="inferred from homology"/>
<evidence type="ECO:0000256" key="7">
    <source>
        <dbReference type="ARBA" id="ARBA00022801"/>
    </source>
</evidence>
<evidence type="ECO:0000256" key="1">
    <source>
        <dbReference type="ARBA" id="ARBA00004651"/>
    </source>
</evidence>
<keyword evidence="6 12" id="KW-0479">Metal-binding</keyword>
<dbReference type="InterPro" id="IPR050083">
    <property type="entry name" value="HtpX_protease"/>
</dbReference>
<name>A0ABS0B793_9GAMM</name>
<dbReference type="Gene3D" id="3.30.2010.10">
    <property type="entry name" value="Metalloproteases ('zincins'), catalytic domain"/>
    <property type="match status" value="1"/>
</dbReference>
<evidence type="ECO:0000256" key="9">
    <source>
        <dbReference type="ARBA" id="ARBA00022989"/>
    </source>
</evidence>
<comment type="cofactor">
    <cofactor evidence="12">
        <name>Zn(2+)</name>
        <dbReference type="ChEBI" id="CHEBI:29105"/>
    </cofactor>
    <text evidence="12">Binds 1 zinc ion per subunit.</text>
</comment>
<dbReference type="Proteomes" id="UP001429984">
    <property type="component" value="Unassembled WGS sequence"/>
</dbReference>
<feature type="binding site" evidence="12">
    <location>
        <position position="147"/>
    </location>
    <ligand>
        <name>Zn(2+)</name>
        <dbReference type="ChEBI" id="CHEBI:29105"/>
        <note>catalytic</note>
    </ligand>
</feature>
<dbReference type="HAMAP" id="MF_00188">
    <property type="entry name" value="Pept_M48_protease_HtpX"/>
    <property type="match status" value="1"/>
</dbReference>
<evidence type="ECO:0000256" key="5">
    <source>
        <dbReference type="ARBA" id="ARBA00022692"/>
    </source>
</evidence>
<dbReference type="InterPro" id="IPR022919">
    <property type="entry name" value="Pept_M48_protease_HtpX"/>
</dbReference>
<evidence type="ECO:0000256" key="12">
    <source>
        <dbReference type="HAMAP-Rule" id="MF_00188"/>
    </source>
</evidence>
<feature type="transmembrane region" description="Helical" evidence="12">
    <location>
        <begin position="38"/>
        <end position="56"/>
    </location>
</feature>